<name>A0A086T9F2_HAPC1</name>
<proteinExistence type="predicted"/>
<dbReference type="InterPro" id="IPR002938">
    <property type="entry name" value="FAD-bd"/>
</dbReference>
<evidence type="ECO:0000256" key="4">
    <source>
        <dbReference type="ARBA" id="ARBA00023002"/>
    </source>
</evidence>
<evidence type="ECO:0000256" key="1">
    <source>
        <dbReference type="ARBA" id="ARBA00001974"/>
    </source>
</evidence>
<evidence type="ECO:0000259" key="6">
    <source>
        <dbReference type="Pfam" id="PF01494"/>
    </source>
</evidence>
<dbReference type="HOGENOM" id="CLU_009665_3_2_1"/>
<feature type="domain" description="FAD-binding" evidence="6">
    <location>
        <begin position="9"/>
        <end position="203"/>
    </location>
</feature>
<protein>
    <submittedName>
        <fullName evidence="7">Salicylate hydroxylase-like protein</fullName>
    </submittedName>
</protein>
<keyword evidence="5" id="KW-0503">Monooxygenase</keyword>
<dbReference type="Proteomes" id="UP000029964">
    <property type="component" value="Unassembled WGS sequence"/>
</dbReference>
<dbReference type="EMBL" id="JPKY01000024">
    <property type="protein sequence ID" value="KFH45984.1"/>
    <property type="molecule type" value="Genomic_DNA"/>
</dbReference>
<dbReference type="OrthoDB" id="47494at2759"/>
<dbReference type="PRINTS" id="PR00420">
    <property type="entry name" value="RNGMNOXGNASE"/>
</dbReference>
<dbReference type="InterPro" id="IPR036188">
    <property type="entry name" value="FAD/NAD-bd_sf"/>
</dbReference>
<evidence type="ECO:0000256" key="3">
    <source>
        <dbReference type="ARBA" id="ARBA00022827"/>
    </source>
</evidence>
<evidence type="ECO:0000256" key="5">
    <source>
        <dbReference type="ARBA" id="ARBA00023033"/>
    </source>
</evidence>
<reference evidence="8" key="1">
    <citation type="journal article" date="2014" name="Genome Announc.">
        <title>Genome sequence and annotation of Acremonium chrysogenum, producer of the beta-lactam antibiotic cephalosporin C.</title>
        <authorList>
            <person name="Terfehr D."/>
            <person name="Dahlmann T.A."/>
            <person name="Specht T."/>
            <person name="Zadra I."/>
            <person name="Kuernsteiner H."/>
            <person name="Kueck U."/>
        </authorList>
    </citation>
    <scope>NUCLEOTIDE SEQUENCE [LARGE SCALE GENOMIC DNA]</scope>
    <source>
        <strain evidence="8">ATCC 11550 / CBS 779.69 / DSM 880 / IAM 14645 / JCM 23072 / IMI 49137</strain>
    </source>
</reference>
<keyword evidence="2" id="KW-0285">Flavoprotein</keyword>
<keyword evidence="3" id="KW-0274">FAD</keyword>
<dbReference type="AlphaFoldDB" id="A0A086T9F2"/>
<organism evidence="7 8">
    <name type="scientific">Hapsidospora chrysogenum (strain ATCC 11550 / CBS 779.69 / DSM 880 / IAM 14645 / JCM 23072 / IMI 49137)</name>
    <name type="common">Acremonium chrysogenum</name>
    <dbReference type="NCBI Taxonomy" id="857340"/>
    <lineage>
        <taxon>Eukaryota</taxon>
        <taxon>Fungi</taxon>
        <taxon>Dikarya</taxon>
        <taxon>Ascomycota</taxon>
        <taxon>Pezizomycotina</taxon>
        <taxon>Sordariomycetes</taxon>
        <taxon>Hypocreomycetidae</taxon>
        <taxon>Hypocreales</taxon>
        <taxon>Bionectriaceae</taxon>
        <taxon>Hapsidospora</taxon>
    </lineage>
</organism>
<sequence>MGTPPPEKPVIIIGAGVVGLTLAHGLANADIPFEIYERDDRINARQQGWAITLHWALAFLRQLVRKDTLEAVDAAQVDPEVARNDTGNFLFLNLSTLETKFRIPPNERRRVGRMRFRQALLSDPRIAGRVHWGKRLEDVEIVEGGGGVRVRFRDGSSSVDGSILIGAEGTNSQTRQFLAPQTYRNQPLDVKLVGVAVDMTPAQARPLREIDPLLFQGCHPETNNFLWVSVLDTPATNGTEGTGREYYRMQLVLSWPVKTPADADIPSTPAGLAREMKRRAAGFHPTLREAVDMVPENDGDDDDDGPREIALQDWPCLPWDNRNGAVTLIGDAAHAMTMFRGEAANHGIMDAYHLVRALKEVYAGSKRLKEAIDGYEEEMRERTSVAVLWSREACIGAHDYNGLNEKSAVVRRRAIKMPTD</sequence>
<dbReference type="SUPFAM" id="SSF51905">
    <property type="entry name" value="FAD/NAD(P)-binding domain"/>
    <property type="match status" value="1"/>
</dbReference>
<dbReference type="STRING" id="857340.A0A086T9F2"/>
<evidence type="ECO:0000256" key="2">
    <source>
        <dbReference type="ARBA" id="ARBA00022630"/>
    </source>
</evidence>
<dbReference type="GO" id="GO:0071949">
    <property type="term" value="F:FAD binding"/>
    <property type="evidence" value="ECO:0007669"/>
    <property type="project" value="InterPro"/>
</dbReference>
<keyword evidence="8" id="KW-1185">Reference proteome</keyword>
<comment type="caution">
    <text evidence="7">The sequence shown here is derived from an EMBL/GenBank/DDBJ whole genome shotgun (WGS) entry which is preliminary data.</text>
</comment>
<dbReference type="Pfam" id="PF01494">
    <property type="entry name" value="FAD_binding_3"/>
    <property type="match status" value="2"/>
</dbReference>
<dbReference type="Gene3D" id="3.50.50.60">
    <property type="entry name" value="FAD/NAD(P)-binding domain"/>
    <property type="match status" value="1"/>
</dbReference>
<gene>
    <name evidence="7" type="ORF">ACRE_031780</name>
</gene>
<dbReference type="GO" id="GO:0004497">
    <property type="term" value="F:monooxygenase activity"/>
    <property type="evidence" value="ECO:0007669"/>
    <property type="project" value="UniProtKB-KW"/>
</dbReference>
<evidence type="ECO:0000313" key="7">
    <source>
        <dbReference type="EMBL" id="KFH45984.1"/>
    </source>
</evidence>
<evidence type="ECO:0000313" key="8">
    <source>
        <dbReference type="Proteomes" id="UP000029964"/>
    </source>
</evidence>
<keyword evidence="4" id="KW-0560">Oxidoreductase</keyword>
<comment type="cofactor">
    <cofactor evidence="1">
        <name>FAD</name>
        <dbReference type="ChEBI" id="CHEBI:57692"/>
    </cofactor>
</comment>
<feature type="domain" description="FAD-binding" evidence="6">
    <location>
        <begin position="321"/>
        <end position="385"/>
    </location>
</feature>
<dbReference type="PANTHER" id="PTHR47178:SF1">
    <property type="entry name" value="FAD-BINDING DOMAIN-CONTAINING PROTEIN-RELATED"/>
    <property type="match status" value="1"/>
</dbReference>
<accession>A0A086T9F2</accession>
<dbReference type="PANTHER" id="PTHR47178">
    <property type="entry name" value="MONOOXYGENASE, FAD-BINDING"/>
    <property type="match status" value="1"/>
</dbReference>